<protein>
    <submittedName>
        <fullName evidence="1">Uncharacterized protein</fullName>
    </submittedName>
</protein>
<proteinExistence type="predicted"/>
<dbReference type="Proteomes" id="UP000831701">
    <property type="component" value="Chromosome 19"/>
</dbReference>
<name>A0ACB8VQD0_9TELE</name>
<dbReference type="EMBL" id="CM041549">
    <property type="protein sequence ID" value="KAI3357890.1"/>
    <property type="molecule type" value="Genomic_DNA"/>
</dbReference>
<evidence type="ECO:0000313" key="1">
    <source>
        <dbReference type="EMBL" id="KAI3357890.1"/>
    </source>
</evidence>
<organism evidence="1 2">
    <name type="scientific">Scortum barcoo</name>
    <name type="common">barcoo grunter</name>
    <dbReference type="NCBI Taxonomy" id="214431"/>
    <lineage>
        <taxon>Eukaryota</taxon>
        <taxon>Metazoa</taxon>
        <taxon>Chordata</taxon>
        <taxon>Craniata</taxon>
        <taxon>Vertebrata</taxon>
        <taxon>Euteleostomi</taxon>
        <taxon>Actinopterygii</taxon>
        <taxon>Neopterygii</taxon>
        <taxon>Teleostei</taxon>
        <taxon>Neoteleostei</taxon>
        <taxon>Acanthomorphata</taxon>
        <taxon>Eupercaria</taxon>
        <taxon>Centrarchiformes</taxon>
        <taxon>Terapontoidei</taxon>
        <taxon>Terapontidae</taxon>
        <taxon>Scortum</taxon>
    </lineage>
</organism>
<keyword evidence="2" id="KW-1185">Reference proteome</keyword>
<sequence length="796" mass="91702">YPATIEKIDYDTEQVLIHYRQWSRRHDEWFHWSSPYLRPLERVSLRRQGLNPPCSQPMLVSGTKVLACWTDCRFYPAKILRVNRDDSYTVRFYDGVVRTVKPTKIKPFEKSRSEKTAVGSEGWEEGESEEEDHGGEREEEEEEVEEKKKKEEMEEKVTSEVKEEAVEEEEERKRKAEPSSSHPPAKKKTDDSRSSDAQNQPKTDDPTQTVPTNSAHVNKDVLLERQAHLPTTHKFSREPLHQAFKHTLLTTAGIIFIVSVQYLIVHPKQGFILLTLRNLLLHSPPSVYRVIKNQPPPILSIELDHNPFKCPAANCTKSFRKASLLHYHIKYYHSDQQLDKQGGEQEGPRRRRSSSKSSDFMSERHDTCHYDDTEHSAMGTDVKKDGLREKTGGQDRKERKNFLRVKLKKKKKKKKKKKSQSGLGSSDDENSDRPPITLKLSTDHHTMHTHVDDGSDWSTLTAESGEDTPSWPLSMETDDCEVVRCVCEVDEENDFMIQCESCLCWQHGTCMGLYEDNVPHNYICYYCRHTAGWRRAQRFLSEPDLLISGHMFGLSCVKENYSEINASKISHTSRLLAHTHGLNQVLSGLQLKISLLHAPSHPDLQLWRLPWRREEGPRLTSSPRGETSLCYVSSEHCYQKPGASWEKEGETTAVKQEQDTEQKEITPEDMNKKPAEATADSNMVTQADTASVKKENHAHADCWQTHTLTQTHTPEPRPASEAECQLNLLEHVESVHHQISARMDMIERELDVLESWLDHSGELEPPDPLSRLPQLKQRIRRLLRDLCTVRSLSVWR</sequence>
<gene>
    <name evidence="1" type="ORF">L3Q82_016272</name>
</gene>
<evidence type="ECO:0000313" key="2">
    <source>
        <dbReference type="Proteomes" id="UP000831701"/>
    </source>
</evidence>
<comment type="caution">
    <text evidence="1">The sequence shown here is derived from an EMBL/GenBank/DDBJ whole genome shotgun (WGS) entry which is preliminary data.</text>
</comment>
<accession>A0ACB8VQD0</accession>
<reference evidence="1" key="1">
    <citation type="submission" date="2022-04" db="EMBL/GenBank/DDBJ databases">
        <title>Jade perch genome.</title>
        <authorList>
            <person name="Chao B."/>
        </authorList>
    </citation>
    <scope>NUCLEOTIDE SEQUENCE</scope>
    <source>
        <strain evidence="1">CB-2022</strain>
    </source>
</reference>
<feature type="non-terminal residue" evidence="1">
    <location>
        <position position="1"/>
    </location>
</feature>